<dbReference type="PANTHER" id="PTHR11236:SF18">
    <property type="entry name" value="AMINODEOXYCHORISMATE SYNTHASE"/>
    <property type="match status" value="1"/>
</dbReference>
<dbReference type="Gene3D" id="3.60.120.10">
    <property type="entry name" value="Anthranilate synthase"/>
    <property type="match status" value="1"/>
</dbReference>
<dbReference type="AlphaFoldDB" id="A0A7W3PLI8"/>
<dbReference type="SUPFAM" id="SSF56322">
    <property type="entry name" value="ADC synthase"/>
    <property type="match status" value="1"/>
</dbReference>
<name>A0A7W3PLI8_9MICO</name>
<comment type="caution">
    <text evidence="2">The sequence shown here is derived from an EMBL/GenBank/DDBJ whole genome shotgun (WGS) entry which is preliminary data.</text>
</comment>
<dbReference type="GO" id="GO:0004049">
    <property type="term" value="F:anthranilate synthase activity"/>
    <property type="evidence" value="ECO:0007669"/>
    <property type="project" value="UniProtKB-EC"/>
</dbReference>
<dbReference type="EMBL" id="JACGWY010000002">
    <property type="protein sequence ID" value="MBA8815997.1"/>
    <property type="molecule type" value="Genomic_DNA"/>
</dbReference>
<evidence type="ECO:0000313" key="2">
    <source>
        <dbReference type="EMBL" id="MBA8815997.1"/>
    </source>
</evidence>
<gene>
    <name evidence="2" type="ORF">FHX48_001070</name>
</gene>
<dbReference type="GO" id="GO:0046820">
    <property type="term" value="F:4-amino-4-deoxychorismate synthase activity"/>
    <property type="evidence" value="ECO:0007669"/>
    <property type="project" value="TreeGrafter"/>
</dbReference>
<organism evidence="2 3">
    <name type="scientific">Microbacterium halimionae</name>
    <dbReference type="NCBI Taxonomy" id="1526413"/>
    <lineage>
        <taxon>Bacteria</taxon>
        <taxon>Bacillati</taxon>
        <taxon>Actinomycetota</taxon>
        <taxon>Actinomycetes</taxon>
        <taxon>Micrococcales</taxon>
        <taxon>Microbacteriaceae</taxon>
        <taxon>Microbacterium</taxon>
    </lineage>
</organism>
<dbReference type="Proteomes" id="UP000526083">
    <property type="component" value="Unassembled WGS sequence"/>
</dbReference>
<feature type="domain" description="Chorismate-utilising enzyme C-terminal" evidence="1">
    <location>
        <begin position="165"/>
        <end position="417"/>
    </location>
</feature>
<dbReference type="PRINTS" id="PR00095">
    <property type="entry name" value="ANTSNTHASEI"/>
</dbReference>
<dbReference type="InterPro" id="IPR005801">
    <property type="entry name" value="ADC_synthase"/>
</dbReference>
<accession>A0A7W3PLI8</accession>
<evidence type="ECO:0000313" key="3">
    <source>
        <dbReference type="Proteomes" id="UP000526083"/>
    </source>
</evidence>
<dbReference type="EC" id="4.1.3.27" evidence="2"/>
<dbReference type="InterPro" id="IPR019999">
    <property type="entry name" value="Anth_synth_I-like"/>
</dbReference>
<dbReference type="GO" id="GO:0000162">
    <property type="term" value="P:L-tryptophan biosynthetic process"/>
    <property type="evidence" value="ECO:0007669"/>
    <property type="project" value="TreeGrafter"/>
</dbReference>
<dbReference type="GO" id="GO:0005737">
    <property type="term" value="C:cytoplasm"/>
    <property type="evidence" value="ECO:0007669"/>
    <property type="project" value="TreeGrafter"/>
</dbReference>
<keyword evidence="2" id="KW-0456">Lyase</keyword>
<dbReference type="RefSeq" id="WP_167049482.1">
    <property type="nucleotide sequence ID" value="NZ_JAAOZB010000002.1"/>
</dbReference>
<dbReference type="InterPro" id="IPR015890">
    <property type="entry name" value="Chorismate_C"/>
</dbReference>
<dbReference type="GO" id="GO:0008153">
    <property type="term" value="P:4-aminobenzoate biosynthetic process"/>
    <property type="evidence" value="ECO:0007669"/>
    <property type="project" value="TreeGrafter"/>
</dbReference>
<dbReference type="PANTHER" id="PTHR11236">
    <property type="entry name" value="AMINOBENZOATE/ANTHRANILATE SYNTHASE"/>
    <property type="match status" value="1"/>
</dbReference>
<sequence>MPLPSTVAELHPACSPEYVFTAVAAEAHEVFWIDAGVGVSTGWSWIGTGRVVPYTSPREVDIAPQNSVAPSRFPHGPTPGSWVGWIAYETGAVAAGAPSIPDEAVEDASWLLVDRVVAFDHAAGRAWAIGPDADRWSSTLSETISKPAAEETKEKVIARARHTPAEYASLIEQAREAIREGDAYQLCVTTRFTVDRKIDAVAAYLMHRRASGAPHGGFFRSGATALLSASPELFLAASDGTIRTRPIKGTRPRGTTLERDEALRRELATDPKEQAENVMIVDLMRNDLSRVSRKNSVAVTQLREIESYPHVHQLVSTVVGSANAGTTCGDLLDATFPAGSMTGAPKLSAMTILHRLERMPRGIFSGCFGWVHPEGSLELGMVIRSIVVTADAATVSAGGGITWLSVPQAEVEEVGIKARAPLAALGATLPPGW</sequence>
<protein>
    <submittedName>
        <fullName evidence="2">Anthranilate synthase component 1</fullName>
        <ecNumber evidence="2">4.1.3.27</ecNumber>
    </submittedName>
</protein>
<dbReference type="Pfam" id="PF00425">
    <property type="entry name" value="Chorismate_bind"/>
    <property type="match status" value="1"/>
</dbReference>
<keyword evidence="3" id="KW-1185">Reference proteome</keyword>
<proteinExistence type="predicted"/>
<reference evidence="2 3" key="1">
    <citation type="submission" date="2020-07" db="EMBL/GenBank/DDBJ databases">
        <title>Sequencing the genomes of 1000 actinobacteria strains.</title>
        <authorList>
            <person name="Klenk H.-P."/>
        </authorList>
    </citation>
    <scope>NUCLEOTIDE SEQUENCE [LARGE SCALE GENOMIC DNA]</scope>
    <source>
        <strain evidence="2 3">DSM 27576</strain>
    </source>
</reference>
<evidence type="ECO:0000259" key="1">
    <source>
        <dbReference type="Pfam" id="PF00425"/>
    </source>
</evidence>